<dbReference type="Pfam" id="PF07702">
    <property type="entry name" value="UTRA"/>
    <property type="match status" value="1"/>
</dbReference>
<keyword evidence="3" id="KW-1185">Reference proteome</keyword>
<dbReference type="Proteomes" id="UP000636960">
    <property type="component" value="Unassembled WGS sequence"/>
</dbReference>
<dbReference type="SMART" id="SM00866">
    <property type="entry name" value="UTRA"/>
    <property type="match status" value="1"/>
</dbReference>
<comment type="caution">
    <text evidence="2">The sequence shown here is derived from an EMBL/GenBank/DDBJ whole genome shotgun (WGS) entry which is preliminary data.</text>
</comment>
<evidence type="ECO:0000313" key="3">
    <source>
        <dbReference type="Proteomes" id="UP000636960"/>
    </source>
</evidence>
<dbReference type="GO" id="GO:0003677">
    <property type="term" value="F:DNA binding"/>
    <property type="evidence" value="ECO:0007669"/>
    <property type="project" value="InterPro"/>
</dbReference>
<evidence type="ECO:0000313" key="2">
    <source>
        <dbReference type="EMBL" id="GIE96533.1"/>
    </source>
</evidence>
<organism evidence="2 3">
    <name type="scientific">Paractinoplanes rishiriensis</name>
    <dbReference type="NCBI Taxonomy" id="1050105"/>
    <lineage>
        <taxon>Bacteria</taxon>
        <taxon>Bacillati</taxon>
        <taxon>Actinomycetota</taxon>
        <taxon>Actinomycetes</taxon>
        <taxon>Micromonosporales</taxon>
        <taxon>Micromonosporaceae</taxon>
        <taxon>Paractinoplanes</taxon>
    </lineage>
</organism>
<dbReference type="EMBL" id="BOMV01000048">
    <property type="protein sequence ID" value="GIE96533.1"/>
    <property type="molecule type" value="Genomic_DNA"/>
</dbReference>
<accession>A0A919MV78</accession>
<protein>
    <recommendedName>
        <fullName evidence="1">UbiC transcription regulator-associated domain-containing protein</fullName>
    </recommendedName>
</protein>
<feature type="domain" description="UbiC transcription regulator-associated" evidence="1">
    <location>
        <begin position="20"/>
        <end position="161"/>
    </location>
</feature>
<sequence length="171" mass="17900">MSNPYVVAGSGDAWSAEAAAAGRRGTQRLLDVSVISPHEGVRAALSTPDDGQVVCRSRLMLLDGVPVEIADSFYPAEVAVGSPLASPGKIKGGAVAALAELGHAAAEIAETVTARLPDKSEMDLLEIASDEPLLVLSRISFDAAGRAVEYAVNRMIASRTKPLAYRMRVSR</sequence>
<gene>
    <name evidence="2" type="ORF">Ari01nite_39980</name>
</gene>
<dbReference type="InterPro" id="IPR028978">
    <property type="entry name" value="Chorismate_lyase_/UTRA_dom_sf"/>
</dbReference>
<name>A0A919MV78_9ACTN</name>
<dbReference type="RefSeq" id="WP_203782785.1">
    <property type="nucleotide sequence ID" value="NZ_BOMV01000048.1"/>
</dbReference>
<dbReference type="InterPro" id="IPR011663">
    <property type="entry name" value="UTRA"/>
</dbReference>
<dbReference type="Gene3D" id="3.40.1410.10">
    <property type="entry name" value="Chorismate lyase-like"/>
    <property type="match status" value="1"/>
</dbReference>
<dbReference type="InterPro" id="IPR050679">
    <property type="entry name" value="Bact_HTH_transcr_reg"/>
</dbReference>
<dbReference type="PANTHER" id="PTHR44846:SF17">
    <property type="entry name" value="GNTR-FAMILY TRANSCRIPTIONAL REGULATOR"/>
    <property type="match status" value="1"/>
</dbReference>
<proteinExistence type="predicted"/>
<dbReference type="PANTHER" id="PTHR44846">
    <property type="entry name" value="MANNOSYL-D-GLYCERATE TRANSPORT/METABOLISM SYSTEM REPRESSOR MNGR-RELATED"/>
    <property type="match status" value="1"/>
</dbReference>
<reference evidence="2" key="1">
    <citation type="submission" date="2021-01" db="EMBL/GenBank/DDBJ databases">
        <title>Whole genome shotgun sequence of Actinoplanes rishiriensis NBRC 108556.</title>
        <authorList>
            <person name="Komaki H."/>
            <person name="Tamura T."/>
        </authorList>
    </citation>
    <scope>NUCLEOTIDE SEQUENCE</scope>
    <source>
        <strain evidence="2">NBRC 108556</strain>
    </source>
</reference>
<evidence type="ECO:0000259" key="1">
    <source>
        <dbReference type="SMART" id="SM00866"/>
    </source>
</evidence>
<dbReference type="SUPFAM" id="SSF64288">
    <property type="entry name" value="Chorismate lyase-like"/>
    <property type="match status" value="1"/>
</dbReference>
<dbReference type="GO" id="GO:0045892">
    <property type="term" value="P:negative regulation of DNA-templated transcription"/>
    <property type="evidence" value="ECO:0007669"/>
    <property type="project" value="TreeGrafter"/>
</dbReference>
<dbReference type="AlphaFoldDB" id="A0A919MV78"/>